<dbReference type="GO" id="GO:0009306">
    <property type="term" value="P:protein secretion"/>
    <property type="evidence" value="ECO:0007669"/>
    <property type="project" value="InterPro"/>
</dbReference>
<dbReference type="GO" id="GO:0005886">
    <property type="term" value="C:plasma membrane"/>
    <property type="evidence" value="ECO:0007669"/>
    <property type="project" value="InterPro"/>
</dbReference>
<keyword evidence="4" id="KW-0472">Membrane</keyword>
<dbReference type="Pfam" id="PF04357">
    <property type="entry name" value="TamB"/>
    <property type="match status" value="1"/>
</dbReference>
<feature type="non-terminal residue" evidence="6">
    <location>
        <position position="1"/>
    </location>
</feature>
<comment type="subcellular location">
    <subcellularLocation>
        <location evidence="1">Membrane</location>
        <topology evidence="1">Single-pass membrane protein</topology>
    </subcellularLocation>
</comment>
<accession>A0A5J4RG36</accession>
<dbReference type="PANTHER" id="PTHR30441">
    <property type="entry name" value="DUF748 DOMAIN-CONTAINING PROTEIN"/>
    <property type="match status" value="1"/>
</dbReference>
<dbReference type="PANTHER" id="PTHR30441:SF4">
    <property type="entry name" value="PROTEIN ASMA"/>
    <property type="match status" value="1"/>
</dbReference>
<evidence type="ECO:0000256" key="2">
    <source>
        <dbReference type="ARBA" id="ARBA00022692"/>
    </source>
</evidence>
<name>A0A5J4RG36_9ZZZZ</name>
<evidence type="ECO:0000313" key="6">
    <source>
        <dbReference type="EMBL" id="KAA6331943.1"/>
    </source>
</evidence>
<evidence type="ECO:0000256" key="3">
    <source>
        <dbReference type="ARBA" id="ARBA00022989"/>
    </source>
</evidence>
<dbReference type="GO" id="GO:0090313">
    <property type="term" value="P:regulation of protein targeting to membrane"/>
    <property type="evidence" value="ECO:0007669"/>
    <property type="project" value="TreeGrafter"/>
</dbReference>
<keyword evidence="3" id="KW-1133">Transmembrane helix</keyword>
<protein>
    <recommendedName>
        <fullName evidence="5">Translocation and assembly module TamB C-terminal domain-containing protein</fullName>
    </recommendedName>
</protein>
<dbReference type="EMBL" id="SNRY01001304">
    <property type="protein sequence ID" value="KAA6331943.1"/>
    <property type="molecule type" value="Genomic_DNA"/>
</dbReference>
<comment type="caution">
    <text evidence="6">The sequence shown here is derived from an EMBL/GenBank/DDBJ whole genome shotgun (WGS) entry which is preliminary data.</text>
</comment>
<keyword evidence="2" id="KW-0812">Transmembrane</keyword>
<evidence type="ECO:0000259" key="5">
    <source>
        <dbReference type="Pfam" id="PF04357"/>
    </source>
</evidence>
<gene>
    <name evidence="6" type="ORF">EZS27_019501</name>
</gene>
<dbReference type="InterPro" id="IPR052894">
    <property type="entry name" value="AsmA-related"/>
</dbReference>
<feature type="domain" description="Translocation and assembly module TamB C-terminal" evidence="5">
    <location>
        <begin position="950"/>
        <end position="1387"/>
    </location>
</feature>
<organism evidence="6">
    <name type="scientific">termite gut metagenome</name>
    <dbReference type="NCBI Taxonomy" id="433724"/>
    <lineage>
        <taxon>unclassified sequences</taxon>
        <taxon>metagenomes</taxon>
        <taxon>organismal metagenomes</taxon>
    </lineage>
</organism>
<dbReference type="InterPro" id="IPR007452">
    <property type="entry name" value="TamB_C"/>
</dbReference>
<evidence type="ECO:0000256" key="4">
    <source>
        <dbReference type="ARBA" id="ARBA00023136"/>
    </source>
</evidence>
<proteinExistence type="predicted"/>
<sequence length="1405" mass="158327">NVLLKDKSDKDLLKVSRLSVKFEVMAALRGKISLSNVQLFGFDIHLSRDNPESEPNFQFLIDAFASTDTLKPSKTDLRINSLLVRRGRISYDVFSEKETVGKFNVNHMNLHHITGNISLKALKSDSVNVYVKRLSFDEQSGLELKQLNFHALGNESGMRIEDFRMNLPGTSLQTDVVHLSYDSIAAFKQFADKVNISFKMLPSYLTLQDISSFVPPVANFKEKIHLQVDANGSINRLGYSNWQIRMEDCLTFNGKFFMKDLSSPANTYVSGQVSEFVLYKEGMDLLFQNIKTAGKIPVWIKRLGEISFQGDIMGYLTDVTTQGNFNTELGKVNTHLKLNLDTKENQLSYSGRVQTERFELGKLLDINSLSTTSFYMDIEGEQKEKAYPQIKVKGLINEIAYNEYTYRNIALEGNYQSGGLNGKVEWKDKNGSIAMNGEFDIMKKKFPNYKFYADIKNVRPKALRLTSRNEDMEFSLKVDADFAGTSINEMTGSIHIDNVSFISPENRFFMETFNLLATTTSDKKRLTVHSDFLKGTVEGIYSYATLQESFMNILHEYVPALAPDDTTDTGNDFHFDLHLFDTKFLSAIFNIPFTIDAHSTLKGYLDASGKRMNLEGDFPSFHYGNKVFKNGMLFCGNSSGKLKGEITFIHASSNTKTMDISLTAQAKNDTVGIMVDWGNSSMTTSNGKLSALTAFSRSKEKTFPLKTVIDVKETDITIGNEVWRVHPSQIIMADSGKVHIDNFYFSHESQYARVNGDVSKNEKDMIQVDLKDVNIGYIFNITNLKVDFDGIASGKGYLNRKSSGETMVKSLFSVKNLTFNNSLLGDANMEGEWDQKRKAIYLNAQIKEQNISHSRVTGYIYLLKPNDGLDLEIQADNLNIHFLEHYLKSFASDVNGRATGKVRLFGSFKALDFEGSAKSNAGMKIDILNTTFAFNDSIRLKPSAFLFDNIRIHDTKGHDGILDGSVHHRYLKDINYRLNISSTNMLVMDTKEDANLPFYGTVYGTGNVLLVGNSQSLNVDVAATTMRGSSFSYLTKPKGAATNSSFIKFTDKTVQQDTQEKESDRKIDEEKPKADIRLNIMIDATPEATIKLVLDPVSGDYISGNGAGSIRVEFYNKGDVKMFGNYNIHQGIYKFNLQEVIRKDFLIKEGSNIVFNGDPLNATMDIQAVYTVNSASLNDLIPDNTEISKQPNVKVNCIMNLTGNFHSPTIKPNIELPNERNEVQALVRNYLSTEEEMNMQILYLLGIGKFYMADNANRTQNSSMMSSVLSSTLSGQLNNLLSQIIDNNHWNIGTNLSTGDKGWTDVEVQGILSGQLLNNRLLINGNFGYRENPLATTNFVGDFETELLLTYSGDMRLKAYNQTNDRYYIRGTNFTKQGLGLMLKKDFSNWSELIFWKRKKRQKQR</sequence>
<reference evidence="6" key="1">
    <citation type="submission" date="2019-03" db="EMBL/GenBank/DDBJ databases">
        <title>Single cell metagenomics reveals metabolic interactions within the superorganism composed of flagellate Streblomastix strix and complex community of Bacteroidetes bacteria on its surface.</title>
        <authorList>
            <person name="Treitli S.C."/>
            <person name="Kolisko M."/>
            <person name="Husnik F."/>
            <person name="Keeling P."/>
            <person name="Hampl V."/>
        </authorList>
    </citation>
    <scope>NUCLEOTIDE SEQUENCE</scope>
    <source>
        <strain evidence="6">STM</strain>
    </source>
</reference>
<evidence type="ECO:0000256" key="1">
    <source>
        <dbReference type="ARBA" id="ARBA00004167"/>
    </source>
</evidence>